<proteinExistence type="predicted"/>
<feature type="region of interest" description="Disordered" evidence="1">
    <location>
        <begin position="823"/>
        <end position="856"/>
    </location>
</feature>
<evidence type="ECO:0000256" key="1">
    <source>
        <dbReference type="SAM" id="MobiDB-lite"/>
    </source>
</evidence>
<feature type="compositionally biased region" description="Basic and acidic residues" evidence="1">
    <location>
        <begin position="669"/>
        <end position="691"/>
    </location>
</feature>
<evidence type="ECO:0000313" key="2">
    <source>
        <dbReference type="EMBL" id="KAL2744005.1"/>
    </source>
</evidence>
<feature type="compositionally biased region" description="Low complexity" evidence="1">
    <location>
        <begin position="824"/>
        <end position="834"/>
    </location>
</feature>
<dbReference type="EMBL" id="JAYRBN010000053">
    <property type="protein sequence ID" value="KAL2744005.1"/>
    <property type="molecule type" value="Genomic_DNA"/>
</dbReference>
<organism evidence="2 3">
    <name type="scientific">Vespula maculifrons</name>
    <name type="common">Eastern yellow jacket</name>
    <name type="synonym">Wasp</name>
    <dbReference type="NCBI Taxonomy" id="7453"/>
    <lineage>
        <taxon>Eukaryota</taxon>
        <taxon>Metazoa</taxon>
        <taxon>Ecdysozoa</taxon>
        <taxon>Arthropoda</taxon>
        <taxon>Hexapoda</taxon>
        <taxon>Insecta</taxon>
        <taxon>Pterygota</taxon>
        <taxon>Neoptera</taxon>
        <taxon>Endopterygota</taxon>
        <taxon>Hymenoptera</taxon>
        <taxon>Apocrita</taxon>
        <taxon>Aculeata</taxon>
        <taxon>Vespoidea</taxon>
        <taxon>Vespidae</taxon>
        <taxon>Vespinae</taxon>
        <taxon>Vespula</taxon>
    </lineage>
</organism>
<gene>
    <name evidence="2" type="ORF">V1477_007881</name>
</gene>
<dbReference type="AlphaFoldDB" id="A0ABD2CG07"/>
<accession>A0ABD2CG07</accession>
<comment type="caution">
    <text evidence="2">The sequence shown here is derived from an EMBL/GenBank/DDBJ whole genome shotgun (WGS) entry which is preliminary data.</text>
</comment>
<protein>
    <submittedName>
        <fullName evidence="2">Protein 175-like isoform X2</fullName>
    </submittedName>
</protein>
<evidence type="ECO:0000313" key="3">
    <source>
        <dbReference type="Proteomes" id="UP001607303"/>
    </source>
</evidence>
<feature type="region of interest" description="Disordered" evidence="1">
    <location>
        <begin position="957"/>
        <end position="976"/>
    </location>
</feature>
<reference evidence="2 3" key="1">
    <citation type="journal article" date="2024" name="Ann. Entomol. Soc. Am.">
        <title>Genomic analyses of the southern and eastern yellowjacket wasps (Hymenoptera: Vespidae) reveal evolutionary signatures of social life.</title>
        <authorList>
            <person name="Catto M.A."/>
            <person name="Caine P.B."/>
            <person name="Orr S.E."/>
            <person name="Hunt B.G."/>
            <person name="Goodisman M.A.D."/>
        </authorList>
    </citation>
    <scope>NUCLEOTIDE SEQUENCE [LARGE SCALE GENOMIC DNA]</scope>
    <source>
        <strain evidence="2">232</strain>
        <tissue evidence="2">Head and thorax</tissue>
    </source>
</reference>
<feature type="region of interest" description="Disordered" evidence="1">
    <location>
        <begin position="669"/>
        <end position="697"/>
    </location>
</feature>
<dbReference type="Proteomes" id="UP001607303">
    <property type="component" value="Unassembled WGS sequence"/>
</dbReference>
<feature type="compositionally biased region" description="Basic residues" evidence="1">
    <location>
        <begin position="844"/>
        <end position="856"/>
    </location>
</feature>
<name>A0ABD2CG07_VESMC</name>
<sequence>MKISSVNWSFFFTPQSFSGAIIRNFLFRIFSPENVESNVHVNQSYMTKKNIDDEEFLLLHSVENATTEKGNNAADSSMLTKLLKEDERHSDISLEESFKEVTHKKMKNVKPIETGNEFTVTSRTPSRLSHNFIQSWVNTGYLPYRTYNSDSEYSDTGSLNQKLSSYKTCDIPNTASIHRSNDKELCNSSSNCSSVDTAAYILSNTNVKKKIETMAIIVDSKCSSKISFQNTLHENTSCEKDETLIMHEKLSNTGVDSNVSMSKSLLNIYNPSMKHMKNQRSEKNNVMKESKLPISHMTDTKEICENSKEGNDLNCHNSEELIQNLMEESIDAKKSLSFSCEGSFSHSKYFRQKKLYSGRDSPTDIIVAQFKENDTKGTKKDLHPAFRNSPPIEETQKKILQKKRKTKFCLNNSMNKFFDISENDDKNEEVHIAKRQKTLTDIKNDVPVISQSLVNERLFISCNALKEQIKRFPTSDYVDVERRFTRLAAREMNGEKPESNVNAHPIVHDTLHVNLNPYIILERLSEETLKYYTGKENTHIHIEELKEDDQINNREKNTQKSDFETFSSASRCTVFLPRLENNTDVVDSDVSTVIISNRRDVTSTDSIESDSSTIILNTSSILFNPDKMKKNQLDENSDNIKLKRLQPVVLLERLQVQYNVQTLNKIKQSEESVKHENMRREKHDRSKENSKDMSLSLGQGQLRKQVDPNSNSMILEKTLQSVIVLEKCINLQKNSQNQNQMDNTLNNDSIHVTPSKEKQLTKLKNSDNKLLKKPIVKLNRLSHLTITTHINHLSEMYNSFDERMNNSNSKSVESNELNKNHVEINNISSNNSSIDSTEKETKIKRTHLRKSNRKKSLLSFRTRENYSNSSDSDSDSSVPFIQCIFNVYAERNQKQFSKKQITKSKLNPRTLIYDSNESILTRSRSNSLKNLSIMKNINNILNHSKTKNIKVNMTSSSNKQYGASTSGISSKNNSEWNNSIKENNKKTAINRDNVQRFTFHTKAYDSDSD</sequence>
<keyword evidence="3" id="KW-1185">Reference proteome</keyword>